<evidence type="ECO:0000313" key="2">
    <source>
        <dbReference type="EMBL" id="KAJ4444636.1"/>
    </source>
</evidence>
<reference evidence="2 3" key="1">
    <citation type="journal article" date="2022" name="Allergy">
        <title>Genome assembly and annotation of Periplaneta americana reveal a comprehensive cockroach allergen profile.</title>
        <authorList>
            <person name="Wang L."/>
            <person name="Xiong Q."/>
            <person name="Saelim N."/>
            <person name="Wang L."/>
            <person name="Nong W."/>
            <person name="Wan A.T."/>
            <person name="Shi M."/>
            <person name="Liu X."/>
            <person name="Cao Q."/>
            <person name="Hui J.H.L."/>
            <person name="Sookrung N."/>
            <person name="Leung T.F."/>
            <person name="Tungtrongchitr A."/>
            <person name="Tsui S.K.W."/>
        </authorList>
    </citation>
    <scope>NUCLEOTIDE SEQUENCE [LARGE SCALE GENOMIC DNA]</scope>
    <source>
        <strain evidence="2">PWHHKU_190912</strain>
    </source>
</reference>
<comment type="caution">
    <text evidence="2">The sequence shown here is derived from an EMBL/GenBank/DDBJ whole genome shotgun (WGS) entry which is preliminary data.</text>
</comment>
<feature type="region of interest" description="Disordered" evidence="1">
    <location>
        <begin position="1"/>
        <end position="63"/>
    </location>
</feature>
<keyword evidence="3" id="KW-1185">Reference proteome</keyword>
<sequence length="366" mass="41432">MYAAAGGLSLARRQARRQQRQQAAENQRPTYKPPSTPLPPIRHQHQHQHQHQQSHHLSPQDHQNHDELLQMSRDVQSQLLEPPAYGELNGRITSFGSTDLSPENKFRSLYRNVGSAGNLLLLMMNVGIHDFASCTISTSKLRLRCSREFYYHRFDCLLFNTARYGPVTSGQRITSTIDIALPAEQTNGITVFRISTMTSLMLHRCRTGSISLQRVADLIDLREVPLIHVGSNLLRTNLSITCLQELTNASFESHNRDAFKVVVITEDVQNVHLLLEYRPHIDVSLTCEHDPKLQEYCVCPQNMPQFNSEGIPNQAPETNKPMILNGPTSRKREGSDQVSVEAKQLGHLYLSIDQETFDSSTGEPYD</sequence>
<proteinExistence type="predicted"/>
<feature type="region of interest" description="Disordered" evidence="1">
    <location>
        <begin position="310"/>
        <end position="337"/>
    </location>
</feature>
<name>A0ABQ8TET0_PERAM</name>
<evidence type="ECO:0000313" key="3">
    <source>
        <dbReference type="Proteomes" id="UP001148838"/>
    </source>
</evidence>
<evidence type="ECO:0000256" key="1">
    <source>
        <dbReference type="SAM" id="MobiDB-lite"/>
    </source>
</evidence>
<dbReference type="Proteomes" id="UP001148838">
    <property type="component" value="Unassembled WGS sequence"/>
</dbReference>
<protein>
    <submittedName>
        <fullName evidence="2">Uncharacterized protein</fullName>
    </submittedName>
</protein>
<accession>A0ABQ8TET0</accession>
<feature type="compositionally biased region" description="Basic residues" evidence="1">
    <location>
        <begin position="42"/>
        <end position="54"/>
    </location>
</feature>
<dbReference type="EMBL" id="JAJSOF020000011">
    <property type="protein sequence ID" value="KAJ4444636.1"/>
    <property type="molecule type" value="Genomic_DNA"/>
</dbReference>
<feature type="compositionally biased region" description="Pro residues" evidence="1">
    <location>
        <begin position="31"/>
        <end position="40"/>
    </location>
</feature>
<organism evidence="2 3">
    <name type="scientific">Periplaneta americana</name>
    <name type="common">American cockroach</name>
    <name type="synonym">Blatta americana</name>
    <dbReference type="NCBI Taxonomy" id="6978"/>
    <lineage>
        <taxon>Eukaryota</taxon>
        <taxon>Metazoa</taxon>
        <taxon>Ecdysozoa</taxon>
        <taxon>Arthropoda</taxon>
        <taxon>Hexapoda</taxon>
        <taxon>Insecta</taxon>
        <taxon>Pterygota</taxon>
        <taxon>Neoptera</taxon>
        <taxon>Polyneoptera</taxon>
        <taxon>Dictyoptera</taxon>
        <taxon>Blattodea</taxon>
        <taxon>Blattoidea</taxon>
        <taxon>Blattidae</taxon>
        <taxon>Blattinae</taxon>
        <taxon>Periplaneta</taxon>
    </lineage>
</organism>
<gene>
    <name evidence="2" type="ORF">ANN_06432</name>
</gene>